<feature type="domain" description="Coiled-coil" evidence="1">
    <location>
        <begin position="7"/>
        <end position="34"/>
    </location>
</feature>
<evidence type="ECO:0000313" key="3">
    <source>
        <dbReference type="Proteomes" id="UP000288216"/>
    </source>
</evidence>
<dbReference type="Pfam" id="PF15295">
    <property type="entry name" value="CCDC50_N"/>
    <property type="match status" value="1"/>
</dbReference>
<dbReference type="Proteomes" id="UP000288216">
    <property type="component" value="Unassembled WGS sequence"/>
</dbReference>
<name>A0A401QDQ5_SCYTO</name>
<proteinExistence type="predicted"/>
<keyword evidence="3" id="KW-1185">Reference proteome</keyword>
<sequence>MEDGEMGLNQVQHVCQKYQILEDQTVAHVLQEQE</sequence>
<feature type="non-terminal residue" evidence="2">
    <location>
        <position position="34"/>
    </location>
</feature>
<dbReference type="AlphaFoldDB" id="A0A401QDQ5"/>
<evidence type="ECO:0000259" key="1">
    <source>
        <dbReference type="Pfam" id="PF15295"/>
    </source>
</evidence>
<dbReference type="InterPro" id="IPR029311">
    <property type="entry name" value="CCDC50_N"/>
</dbReference>
<reference evidence="2 3" key="1">
    <citation type="journal article" date="2018" name="Nat. Ecol. Evol.">
        <title>Shark genomes provide insights into elasmobranch evolution and the origin of vertebrates.</title>
        <authorList>
            <person name="Hara Y"/>
            <person name="Yamaguchi K"/>
            <person name="Onimaru K"/>
            <person name="Kadota M"/>
            <person name="Koyanagi M"/>
            <person name="Keeley SD"/>
            <person name="Tatsumi K"/>
            <person name="Tanaka K"/>
            <person name="Motone F"/>
            <person name="Kageyama Y"/>
            <person name="Nozu R"/>
            <person name="Adachi N"/>
            <person name="Nishimura O"/>
            <person name="Nakagawa R"/>
            <person name="Tanegashima C"/>
            <person name="Kiyatake I"/>
            <person name="Matsumoto R"/>
            <person name="Murakumo K"/>
            <person name="Nishida K"/>
            <person name="Terakita A"/>
            <person name="Kuratani S"/>
            <person name="Sato K"/>
            <person name="Hyodo S Kuraku.S."/>
        </authorList>
    </citation>
    <scope>NUCLEOTIDE SEQUENCE [LARGE SCALE GENOMIC DNA]</scope>
</reference>
<evidence type="ECO:0000313" key="2">
    <source>
        <dbReference type="EMBL" id="GCB83529.1"/>
    </source>
</evidence>
<organism evidence="2 3">
    <name type="scientific">Scyliorhinus torazame</name>
    <name type="common">Cloudy catshark</name>
    <name type="synonym">Catulus torazame</name>
    <dbReference type="NCBI Taxonomy" id="75743"/>
    <lineage>
        <taxon>Eukaryota</taxon>
        <taxon>Metazoa</taxon>
        <taxon>Chordata</taxon>
        <taxon>Craniata</taxon>
        <taxon>Vertebrata</taxon>
        <taxon>Chondrichthyes</taxon>
        <taxon>Elasmobranchii</taxon>
        <taxon>Galeomorphii</taxon>
        <taxon>Galeoidea</taxon>
        <taxon>Carcharhiniformes</taxon>
        <taxon>Scyliorhinidae</taxon>
        <taxon>Scyliorhinus</taxon>
    </lineage>
</organism>
<gene>
    <name evidence="2" type="ORF">scyTo_0024284</name>
</gene>
<accession>A0A401QDQ5</accession>
<comment type="caution">
    <text evidence="2">The sequence shown here is derived from an EMBL/GenBank/DDBJ whole genome shotgun (WGS) entry which is preliminary data.</text>
</comment>
<protein>
    <recommendedName>
        <fullName evidence="1">Coiled-coil domain-containing protein</fullName>
    </recommendedName>
</protein>
<dbReference type="EMBL" id="BFAA01042604">
    <property type="protein sequence ID" value="GCB83529.1"/>
    <property type="molecule type" value="Genomic_DNA"/>
</dbReference>